<keyword evidence="3" id="KW-1185">Reference proteome</keyword>
<dbReference type="InterPro" id="IPR029058">
    <property type="entry name" value="AB_hydrolase_fold"/>
</dbReference>
<gene>
    <name evidence="2" type="ORF">JCR33_13625</name>
</gene>
<dbReference type="InterPro" id="IPR045889">
    <property type="entry name" value="MES/HNL"/>
</dbReference>
<proteinExistence type="predicted"/>
<dbReference type="PANTHER" id="PTHR10992:SF1086">
    <property type="entry name" value="AB HYDROLASE-1 DOMAIN-CONTAINING PROTEIN"/>
    <property type="match status" value="1"/>
</dbReference>
<feature type="domain" description="AB hydrolase-1" evidence="1">
    <location>
        <begin position="4"/>
        <end position="237"/>
    </location>
</feature>
<dbReference type="Pfam" id="PF12697">
    <property type="entry name" value="Abhydrolase_6"/>
    <property type="match status" value="1"/>
</dbReference>
<dbReference type="PANTHER" id="PTHR10992">
    <property type="entry name" value="METHYLESTERASE FAMILY MEMBER"/>
    <property type="match status" value="1"/>
</dbReference>
<evidence type="ECO:0000259" key="1">
    <source>
        <dbReference type="Pfam" id="PF12697"/>
    </source>
</evidence>
<organism evidence="2 3">
    <name type="scientific">Acuticoccus mangrovi</name>
    <dbReference type="NCBI Taxonomy" id="2796142"/>
    <lineage>
        <taxon>Bacteria</taxon>
        <taxon>Pseudomonadati</taxon>
        <taxon>Pseudomonadota</taxon>
        <taxon>Alphaproteobacteria</taxon>
        <taxon>Hyphomicrobiales</taxon>
        <taxon>Amorphaceae</taxon>
        <taxon>Acuticoccus</taxon>
    </lineage>
</organism>
<sequence>MATFVLVHGSFHGAWCWEKLIPHLDAAGHRVVAPNLPASGDDPAPLEAADLASYTARVGEAVAAAGEPVVLVGHSMGGLVSSSLAEAMPEALKGVVYICGLMLADGQSLASFLDGAAASLAVEDLVLKNMEVAADGRSATFPEEKAAEVFYNTSTTEDAAWAAGHLRPQATKVYGEPLALTAERFGSVRRFYVKGLRDNAVSPTYQDAMIAATPCEAVFPMDTDHSPFLSAPEALAAILLDVEQRLRR</sequence>
<dbReference type="GO" id="GO:0080032">
    <property type="term" value="F:methyl jasmonate esterase activity"/>
    <property type="evidence" value="ECO:0007669"/>
    <property type="project" value="TreeGrafter"/>
</dbReference>
<comment type="caution">
    <text evidence="2">The sequence shown here is derived from an EMBL/GenBank/DDBJ whole genome shotgun (WGS) entry which is preliminary data.</text>
</comment>
<dbReference type="InterPro" id="IPR000073">
    <property type="entry name" value="AB_hydrolase_1"/>
</dbReference>
<protein>
    <submittedName>
        <fullName evidence="2">Alpha/beta fold hydrolase</fullName>
    </submittedName>
</protein>
<dbReference type="EMBL" id="JAEKJA010000010">
    <property type="protein sequence ID" value="MBJ3776740.1"/>
    <property type="molecule type" value="Genomic_DNA"/>
</dbReference>
<dbReference type="AlphaFoldDB" id="A0A934MHA4"/>
<dbReference type="Proteomes" id="UP000609531">
    <property type="component" value="Unassembled WGS sequence"/>
</dbReference>
<dbReference type="RefSeq" id="WP_198882629.1">
    <property type="nucleotide sequence ID" value="NZ_JAEKJA010000010.1"/>
</dbReference>
<dbReference type="GO" id="GO:0080030">
    <property type="term" value="F:methyl indole-3-acetate esterase activity"/>
    <property type="evidence" value="ECO:0007669"/>
    <property type="project" value="TreeGrafter"/>
</dbReference>
<keyword evidence="2" id="KW-0378">Hydrolase</keyword>
<dbReference type="Gene3D" id="3.40.50.1820">
    <property type="entry name" value="alpha/beta hydrolase"/>
    <property type="match status" value="1"/>
</dbReference>
<reference evidence="2" key="1">
    <citation type="submission" date="2020-12" db="EMBL/GenBank/DDBJ databases">
        <title>Bacterial taxonomy.</title>
        <authorList>
            <person name="Pan X."/>
        </authorList>
    </citation>
    <scope>NUCLEOTIDE SEQUENCE</scope>
    <source>
        <strain evidence="2">B2012</strain>
    </source>
</reference>
<evidence type="ECO:0000313" key="2">
    <source>
        <dbReference type="EMBL" id="MBJ3776740.1"/>
    </source>
</evidence>
<dbReference type="SUPFAM" id="SSF53474">
    <property type="entry name" value="alpha/beta-Hydrolases"/>
    <property type="match status" value="1"/>
</dbReference>
<accession>A0A934MHA4</accession>
<name>A0A934MHA4_9HYPH</name>
<evidence type="ECO:0000313" key="3">
    <source>
        <dbReference type="Proteomes" id="UP000609531"/>
    </source>
</evidence>